<dbReference type="Pfam" id="PF02321">
    <property type="entry name" value="OEP"/>
    <property type="match status" value="2"/>
</dbReference>
<comment type="similarity">
    <text evidence="2">Belongs to the outer membrane factor (OMF) (TC 1.B.17) family.</text>
</comment>
<keyword evidence="7" id="KW-0998">Cell outer membrane</keyword>
<evidence type="ECO:0000256" key="6">
    <source>
        <dbReference type="ARBA" id="ARBA00023136"/>
    </source>
</evidence>
<keyword evidence="11" id="KW-1185">Reference proteome</keyword>
<dbReference type="InterPro" id="IPR010130">
    <property type="entry name" value="T1SS_OMP_TolC"/>
</dbReference>
<dbReference type="SUPFAM" id="SSF56954">
    <property type="entry name" value="Outer membrane efflux proteins (OEP)"/>
    <property type="match status" value="1"/>
</dbReference>
<name>A0ABV9NGS9_9GAMM</name>
<gene>
    <name evidence="10" type="ORF">ACFO3Q_00560</name>
</gene>
<evidence type="ECO:0000256" key="4">
    <source>
        <dbReference type="ARBA" id="ARBA00022452"/>
    </source>
</evidence>
<organism evidence="10 11">
    <name type="scientific">Coralloluteibacterium thermophilum</name>
    <dbReference type="NCBI Taxonomy" id="2707049"/>
    <lineage>
        <taxon>Bacteria</taxon>
        <taxon>Pseudomonadati</taxon>
        <taxon>Pseudomonadota</taxon>
        <taxon>Gammaproteobacteria</taxon>
        <taxon>Lysobacterales</taxon>
        <taxon>Lysobacteraceae</taxon>
        <taxon>Coralloluteibacterium</taxon>
    </lineage>
</organism>
<comment type="subcellular location">
    <subcellularLocation>
        <location evidence="1">Cell outer membrane</location>
    </subcellularLocation>
</comment>
<dbReference type="RefSeq" id="WP_377002575.1">
    <property type="nucleotide sequence ID" value="NZ_JBHSGG010000002.1"/>
</dbReference>
<evidence type="ECO:0000256" key="8">
    <source>
        <dbReference type="SAM" id="MobiDB-lite"/>
    </source>
</evidence>
<protein>
    <submittedName>
        <fullName evidence="10">TolC family outer membrane protein</fullName>
    </submittedName>
</protein>
<keyword evidence="4" id="KW-1134">Transmembrane beta strand</keyword>
<dbReference type="InterPro" id="IPR051906">
    <property type="entry name" value="TolC-like"/>
</dbReference>
<keyword evidence="9" id="KW-0732">Signal</keyword>
<feature type="signal peptide" evidence="9">
    <location>
        <begin position="1"/>
        <end position="23"/>
    </location>
</feature>
<keyword evidence="6" id="KW-0472">Membrane</keyword>
<evidence type="ECO:0000256" key="9">
    <source>
        <dbReference type="SAM" id="SignalP"/>
    </source>
</evidence>
<dbReference type="PANTHER" id="PTHR30026">
    <property type="entry name" value="OUTER MEMBRANE PROTEIN TOLC"/>
    <property type="match status" value="1"/>
</dbReference>
<evidence type="ECO:0000313" key="10">
    <source>
        <dbReference type="EMBL" id="MFC4726669.1"/>
    </source>
</evidence>
<feature type="chain" id="PRO_5045377691" evidence="9">
    <location>
        <begin position="24"/>
        <end position="487"/>
    </location>
</feature>
<evidence type="ECO:0000256" key="3">
    <source>
        <dbReference type="ARBA" id="ARBA00022448"/>
    </source>
</evidence>
<feature type="region of interest" description="Disordered" evidence="8">
    <location>
        <begin position="468"/>
        <end position="487"/>
    </location>
</feature>
<dbReference type="Proteomes" id="UP001595892">
    <property type="component" value="Unassembled WGS sequence"/>
</dbReference>
<evidence type="ECO:0000256" key="5">
    <source>
        <dbReference type="ARBA" id="ARBA00022692"/>
    </source>
</evidence>
<keyword evidence="3" id="KW-0813">Transport</keyword>
<dbReference type="InterPro" id="IPR003423">
    <property type="entry name" value="OMP_efflux"/>
</dbReference>
<evidence type="ECO:0000256" key="7">
    <source>
        <dbReference type="ARBA" id="ARBA00023237"/>
    </source>
</evidence>
<dbReference type="EMBL" id="JBHSGG010000002">
    <property type="protein sequence ID" value="MFC4726669.1"/>
    <property type="molecule type" value="Genomic_DNA"/>
</dbReference>
<proteinExistence type="inferred from homology"/>
<dbReference type="Gene3D" id="1.20.1600.10">
    <property type="entry name" value="Outer membrane efflux proteins (OEP)"/>
    <property type="match status" value="1"/>
</dbReference>
<dbReference type="PANTHER" id="PTHR30026:SF20">
    <property type="entry name" value="OUTER MEMBRANE PROTEIN TOLC"/>
    <property type="match status" value="1"/>
</dbReference>
<dbReference type="NCBIfam" id="TIGR01844">
    <property type="entry name" value="type_I_sec_TolC"/>
    <property type="match status" value="1"/>
</dbReference>
<keyword evidence="5" id="KW-0812">Transmembrane</keyword>
<comment type="caution">
    <text evidence="10">The sequence shown here is derived from an EMBL/GenBank/DDBJ whole genome shotgun (WGS) entry which is preliminary data.</text>
</comment>
<accession>A0ABV9NGS9</accession>
<evidence type="ECO:0000256" key="1">
    <source>
        <dbReference type="ARBA" id="ARBA00004442"/>
    </source>
</evidence>
<evidence type="ECO:0000313" key="11">
    <source>
        <dbReference type="Proteomes" id="UP001595892"/>
    </source>
</evidence>
<reference evidence="11" key="1">
    <citation type="journal article" date="2019" name="Int. J. Syst. Evol. Microbiol.">
        <title>The Global Catalogue of Microorganisms (GCM) 10K type strain sequencing project: providing services to taxonomists for standard genome sequencing and annotation.</title>
        <authorList>
            <consortium name="The Broad Institute Genomics Platform"/>
            <consortium name="The Broad Institute Genome Sequencing Center for Infectious Disease"/>
            <person name="Wu L."/>
            <person name="Ma J."/>
        </authorList>
    </citation>
    <scope>NUCLEOTIDE SEQUENCE [LARGE SCALE GENOMIC DNA]</scope>
    <source>
        <strain evidence="11">CGMCC 1.13574</strain>
    </source>
</reference>
<evidence type="ECO:0000256" key="2">
    <source>
        <dbReference type="ARBA" id="ARBA00007613"/>
    </source>
</evidence>
<sequence>MTPFRTLSLAVALGLGLASTAGATDLLQAYEAARLGDPQLSRADATRLATQENVPLARSNLLPQISGNASLTRSESTTDGLNPIIDEEGNVVYGNARSESDTTDRQYGLTLQQSIYDHANWTRLRAARTRGEQADFEYRAAADALFVRTAEAYFNVLTAIETLASARAQEQAVRRQLEQAETRLEVGLAPITDVHEARAAYDSARANAILAQTALNDANEALTEITGEPATNLRGLDPDYVPTAPMPEDVNAWIDRAMANNPSLRAAELAAQAAEHDIDTARAAHLPRLTATANYGKSAQWGTQTTSDFERLTTSDRRSGSVGIALQVPIFSGGAIRAGVRQATYQRDASLDLLEETRRALNRSTRSIYDAVVAGISEVEARRAAVVSARSAYDASEAGLEVGTRTIVEVLITQQNLFQAQREYAAARHNFLVNTLRLKQATGTISFADLEALNRLLTIDAEAALDPDAIRESATPDTGLDRLPRDP</sequence>